<evidence type="ECO:0000256" key="1">
    <source>
        <dbReference type="SAM" id="SignalP"/>
    </source>
</evidence>
<reference evidence="2 3" key="1">
    <citation type="submission" date="2016-10" db="EMBL/GenBank/DDBJ databases">
        <authorList>
            <person name="de Groot N.N."/>
        </authorList>
    </citation>
    <scope>NUCLEOTIDE SEQUENCE [LARGE SCALE GENOMIC DNA]</scope>
    <source>
        <strain evidence="2 3">U95</strain>
    </source>
</reference>
<dbReference type="Proteomes" id="UP000198767">
    <property type="component" value="Unassembled WGS sequence"/>
</dbReference>
<dbReference type="EMBL" id="FMWG01000003">
    <property type="protein sequence ID" value="SCZ58010.1"/>
    <property type="molecule type" value="Genomic_DNA"/>
</dbReference>
<accession>A0A1G5Q961</accession>
<proteinExistence type="predicted"/>
<dbReference type="OrthoDB" id="7866935at2"/>
<feature type="chain" id="PRO_5011654585" evidence="1">
    <location>
        <begin position="21"/>
        <end position="103"/>
    </location>
</feature>
<dbReference type="RefSeq" id="WP_090217265.1">
    <property type="nucleotide sequence ID" value="NZ_FMWG01000003.1"/>
</dbReference>
<evidence type="ECO:0000313" key="3">
    <source>
        <dbReference type="Proteomes" id="UP000198767"/>
    </source>
</evidence>
<sequence length="103" mass="10970">MKTKSLNILFPSIATLIVAASPIAALVMQPAPKPGGVALVIAPPWSRDISEIIERAQIAEISPVRAPMGVLVEIENSQDIRNLRAHGAWLVLNGARVLELCAV</sequence>
<organism evidence="2 3">
    <name type="scientific">Epibacterium ulvae</name>
    <dbReference type="NCBI Taxonomy" id="1156985"/>
    <lineage>
        <taxon>Bacteria</taxon>
        <taxon>Pseudomonadati</taxon>
        <taxon>Pseudomonadota</taxon>
        <taxon>Alphaproteobacteria</taxon>
        <taxon>Rhodobacterales</taxon>
        <taxon>Roseobacteraceae</taxon>
        <taxon>Epibacterium</taxon>
    </lineage>
</organism>
<dbReference type="AlphaFoldDB" id="A0A1G5Q961"/>
<dbReference type="STRING" id="1156985.SAMN04488118_103194"/>
<evidence type="ECO:0000313" key="2">
    <source>
        <dbReference type="EMBL" id="SCZ58010.1"/>
    </source>
</evidence>
<keyword evidence="1" id="KW-0732">Signal</keyword>
<feature type="signal peptide" evidence="1">
    <location>
        <begin position="1"/>
        <end position="20"/>
    </location>
</feature>
<protein>
    <submittedName>
        <fullName evidence="2">Uncharacterized protein</fullName>
    </submittedName>
</protein>
<name>A0A1G5Q961_9RHOB</name>
<gene>
    <name evidence="2" type="ORF">SAMN04488118_103194</name>
</gene>
<keyword evidence="3" id="KW-1185">Reference proteome</keyword>